<evidence type="ECO:0000256" key="2">
    <source>
        <dbReference type="ARBA" id="ARBA00022747"/>
    </source>
</evidence>
<organism evidence="6 7">
    <name type="scientific">bacterium (Candidatus Blackallbacteria) CG17_big_fil_post_rev_8_21_14_2_50_48_46</name>
    <dbReference type="NCBI Taxonomy" id="2014261"/>
    <lineage>
        <taxon>Bacteria</taxon>
        <taxon>Candidatus Blackallbacteria</taxon>
    </lineage>
</organism>
<comment type="caution">
    <text evidence="6">The sequence shown here is derived from an EMBL/GenBank/DDBJ whole genome shotgun (WGS) entry which is preliminary data.</text>
</comment>
<dbReference type="InterPro" id="IPR000055">
    <property type="entry name" value="Restrct_endonuc_typeI_TRD"/>
</dbReference>
<dbReference type="GO" id="GO:0003677">
    <property type="term" value="F:DNA binding"/>
    <property type="evidence" value="ECO:0007669"/>
    <property type="project" value="UniProtKB-KW"/>
</dbReference>
<evidence type="ECO:0000259" key="5">
    <source>
        <dbReference type="Pfam" id="PF01420"/>
    </source>
</evidence>
<dbReference type="Proteomes" id="UP000231019">
    <property type="component" value="Unassembled WGS sequence"/>
</dbReference>
<dbReference type="SUPFAM" id="SSF116734">
    <property type="entry name" value="DNA methylase specificity domain"/>
    <property type="match status" value="2"/>
</dbReference>
<dbReference type="Gene3D" id="3.90.220.20">
    <property type="entry name" value="DNA methylase specificity domains"/>
    <property type="match status" value="2"/>
</dbReference>
<reference evidence="6 7" key="1">
    <citation type="submission" date="2017-09" db="EMBL/GenBank/DDBJ databases">
        <title>Depth-based differentiation of microbial function through sediment-hosted aquifers and enrichment of novel symbionts in the deep terrestrial subsurface.</title>
        <authorList>
            <person name="Probst A.J."/>
            <person name="Ladd B."/>
            <person name="Jarett J.K."/>
            <person name="Geller-Mcgrath D.E."/>
            <person name="Sieber C.M."/>
            <person name="Emerson J.B."/>
            <person name="Anantharaman K."/>
            <person name="Thomas B.C."/>
            <person name="Malmstrom R."/>
            <person name="Stieglmeier M."/>
            <person name="Klingl A."/>
            <person name="Woyke T."/>
            <person name="Ryan C.M."/>
            <person name="Banfield J.F."/>
        </authorList>
    </citation>
    <scope>NUCLEOTIDE SEQUENCE [LARGE SCALE GENOMIC DNA]</scope>
    <source>
        <strain evidence="6">CG17_big_fil_post_rev_8_21_14_2_50_48_46</strain>
    </source>
</reference>
<protein>
    <recommendedName>
        <fullName evidence="5">Type I restriction modification DNA specificity domain-containing protein</fullName>
    </recommendedName>
</protein>
<comment type="similarity">
    <text evidence="1">Belongs to the type-I restriction system S methylase family.</text>
</comment>
<name>A0A2M7G053_9BACT</name>
<accession>A0A2M7G053</accession>
<dbReference type="PANTHER" id="PTHR43140">
    <property type="entry name" value="TYPE-1 RESTRICTION ENZYME ECOKI SPECIFICITY PROTEIN"/>
    <property type="match status" value="1"/>
</dbReference>
<evidence type="ECO:0000313" key="7">
    <source>
        <dbReference type="Proteomes" id="UP000231019"/>
    </source>
</evidence>
<evidence type="ECO:0000313" key="6">
    <source>
        <dbReference type="EMBL" id="PIW14946.1"/>
    </source>
</evidence>
<evidence type="ECO:0000256" key="1">
    <source>
        <dbReference type="ARBA" id="ARBA00010923"/>
    </source>
</evidence>
<keyword evidence="3" id="KW-0238">DNA-binding</keyword>
<sequence length="458" mass="52618">MPSNWEVTKIKHISAINQKLPFEEIDDNLEVSFLPMKLVEEESNVIHLTETKKYSEVKKGFTPMTDGDVIFAKITPCMENGKIATVHSLKNRIAFGSTEFHVFRCYKSVVNTYLFYYLVQSKTRQDAAQNMTGAVGQRRVPKQYLEELDIPIPPFSEQHRIVAKLEELFSELDKGVESLKTAQQQLKVYRQAVLKWAFEGLLTQFKDKDLKWHSFKLGEVIQSIDGDRGKNYPKKHEFLDAGHCLFLSTKNVREDRFVFEDNIFISKEKDDQLRGGKLHLNDVVITTRGTLGNVALYDERIKFKDVRINSGMLILRVKNQSILNNKYLMKFITSPIFYKQLKEKQSGTAQPQIPANVLKEIIIPVPHSIDEQNLIVSEIESRLSVCDKIEESIEHSLKQAEALRQSILKQAFEGKLVPQDPNDEPASVLLDRIKAEREQNQPAKKTKTSRAKKVMIPL</sequence>
<proteinExistence type="inferred from homology"/>
<dbReference type="Pfam" id="PF01420">
    <property type="entry name" value="Methylase_S"/>
    <property type="match status" value="2"/>
</dbReference>
<dbReference type="PANTHER" id="PTHR43140:SF1">
    <property type="entry name" value="TYPE I RESTRICTION ENZYME ECOKI SPECIFICITY SUBUNIT"/>
    <property type="match status" value="1"/>
</dbReference>
<dbReference type="EMBL" id="PFFQ01000055">
    <property type="protein sequence ID" value="PIW14946.1"/>
    <property type="molecule type" value="Genomic_DNA"/>
</dbReference>
<evidence type="ECO:0000256" key="3">
    <source>
        <dbReference type="ARBA" id="ARBA00023125"/>
    </source>
</evidence>
<evidence type="ECO:0000256" key="4">
    <source>
        <dbReference type="SAM" id="MobiDB-lite"/>
    </source>
</evidence>
<dbReference type="GO" id="GO:0009307">
    <property type="term" value="P:DNA restriction-modification system"/>
    <property type="evidence" value="ECO:0007669"/>
    <property type="project" value="UniProtKB-KW"/>
</dbReference>
<dbReference type="InterPro" id="IPR044946">
    <property type="entry name" value="Restrct_endonuc_typeI_TRD_sf"/>
</dbReference>
<feature type="region of interest" description="Disordered" evidence="4">
    <location>
        <begin position="435"/>
        <end position="458"/>
    </location>
</feature>
<feature type="domain" description="Type I restriction modification DNA specificity" evidence="5">
    <location>
        <begin position="2"/>
        <end position="175"/>
    </location>
</feature>
<dbReference type="AlphaFoldDB" id="A0A2M7G053"/>
<keyword evidence="2" id="KW-0680">Restriction system</keyword>
<gene>
    <name evidence="6" type="ORF">COW36_20015</name>
</gene>
<dbReference type="InterPro" id="IPR051212">
    <property type="entry name" value="Type-I_RE_S_subunit"/>
</dbReference>
<feature type="domain" description="Type I restriction modification DNA specificity" evidence="5">
    <location>
        <begin position="211"/>
        <end position="398"/>
    </location>
</feature>
<feature type="compositionally biased region" description="Basic residues" evidence="4">
    <location>
        <begin position="444"/>
        <end position="458"/>
    </location>
</feature>
<dbReference type="CDD" id="cd17260">
    <property type="entry name" value="RMtype1_S_EcoEI-TRD1-CR1_like"/>
    <property type="match status" value="1"/>
</dbReference>